<dbReference type="Pfam" id="PF12051">
    <property type="entry name" value="DUF3533"/>
    <property type="match status" value="1"/>
</dbReference>
<feature type="transmembrane region" description="Helical" evidence="2">
    <location>
        <begin position="491"/>
        <end position="515"/>
    </location>
</feature>
<keyword evidence="2" id="KW-0812">Transmembrane</keyword>
<dbReference type="GO" id="GO:0016020">
    <property type="term" value="C:membrane"/>
    <property type="evidence" value="ECO:0007669"/>
    <property type="project" value="TreeGrafter"/>
</dbReference>
<dbReference type="InterPro" id="IPR022703">
    <property type="entry name" value="DUF3533"/>
</dbReference>
<evidence type="ECO:0000259" key="3">
    <source>
        <dbReference type="Pfam" id="PF12051"/>
    </source>
</evidence>
<protein>
    <recommendedName>
        <fullName evidence="3">DUF3533 domain-containing protein</fullName>
    </recommendedName>
</protein>
<dbReference type="PANTHER" id="PTHR34814">
    <property type="entry name" value="NITROSOGUANIDINE RESISTANCE PROTEIN SNG1"/>
    <property type="match status" value="1"/>
</dbReference>
<dbReference type="OrthoDB" id="2140105at2759"/>
<dbReference type="Proteomes" id="UP000000709">
    <property type="component" value="Unassembled WGS sequence"/>
</dbReference>
<feature type="transmembrane region" description="Helical" evidence="2">
    <location>
        <begin position="386"/>
        <end position="406"/>
    </location>
</feature>
<dbReference type="HOGENOM" id="CLU_020178_0_2_1"/>
<evidence type="ECO:0000256" key="2">
    <source>
        <dbReference type="SAM" id="Phobius"/>
    </source>
</evidence>
<dbReference type="AlphaFoldDB" id="G3AV81"/>
<keyword evidence="2" id="KW-1133">Transmembrane helix</keyword>
<accession>G3AV81</accession>
<organism evidence="5">
    <name type="scientific">Spathaspora passalidarum (strain NRRL Y-27907 / 11-Y1)</name>
    <dbReference type="NCBI Taxonomy" id="619300"/>
    <lineage>
        <taxon>Eukaryota</taxon>
        <taxon>Fungi</taxon>
        <taxon>Dikarya</taxon>
        <taxon>Ascomycota</taxon>
        <taxon>Saccharomycotina</taxon>
        <taxon>Pichiomycetes</taxon>
        <taxon>Debaryomycetaceae</taxon>
        <taxon>Spathaspora</taxon>
    </lineage>
</organism>
<feature type="domain" description="DUF3533" evidence="3">
    <location>
        <begin position="168"/>
        <end position="557"/>
    </location>
</feature>
<dbReference type="EMBL" id="GL996506">
    <property type="protein sequence ID" value="EGW29884.1"/>
    <property type="molecule type" value="Genomic_DNA"/>
</dbReference>
<dbReference type="eggNOG" id="ENOG502SKPW">
    <property type="taxonomic scope" value="Eukaryota"/>
</dbReference>
<gene>
    <name evidence="4" type="ORF">SPAPADRAFT_52739</name>
</gene>
<feature type="transmembrane region" description="Helical" evidence="2">
    <location>
        <begin position="168"/>
        <end position="188"/>
    </location>
</feature>
<feature type="transmembrane region" description="Helical" evidence="2">
    <location>
        <begin position="418"/>
        <end position="439"/>
    </location>
</feature>
<dbReference type="KEGG" id="spaa:SPAPADRAFT_52739"/>
<evidence type="ECO:0000313" key="5">
    <source>
        <dbReference type="Proteomes" id="UP000000709"/>
    </source>
</evidence>
<feature type="region of interest" description="Disordered" evidence="1">
    <location>
        <begin position="1"/>
        <end position="43"/>
    </location>
</feature>
<dbReference type="PANTHER" id="PTHR34814:SF1">
    <property type="entry name" value="NITROSOGUANIDINE RESISTANCE PROTEIN SNG1"/>
    <property type="match status" value="1"/>
</dbReference>
<keyword evidence="5" id="KW-1185">Reference proteome</keyword>
<dbReference type="RefSeq" id="XP_007377650.1">
    <property type="nucleotide sequence ID" value="XM_007377588.1"/>
</dbReference>
<dbReference type="InParanoid" id="G3AV81"/>
<name>G3AV81_SPAPN</name>
<dbReference type="GeneID" id="18871716"/>
<dbReference type="InterPro" id="IPR053001">
    <property type="entry name" value="MNNG_permease-like"/>
</dbReference>
<feature type="transmembrane region" description="Helical" evidence="2">
    <location>
        <begin position="459"/>
        <end position="484"/>
    </location>
</feature>
<feature type="transmembrane region" description="Helical" evidence="2">
    <location>
        <begin position="546"/>
        <end position="564"/>
    </location>
</feature>
<feature type="compositionally biased region" description="Polar residues" evidence="1">
    <location>
        <begin position="1"/>
        <end position="13"/>
    </location>
</feature>
<sequence length="585" mass="66686">MSKQSRMSDVSDLNSDDDHSYNEHVQPVEYRGKSPRRPSLARRVSTAVDSFFTDDDDDNDGDSQLHMDDDEFLADHFFGTRQLTNSLRRTRTESTFSEMELEEFPQMYHGVTEQTVAPEEIPNLTLPPLERRRSTVVTAIQAVTKKFNFWDKEYHADRIQIALKFLDNYLYLVVGFTIALCIYWGSYYDRTAHYKRLKFAVIIADHAVASLPNILGETVEAYFTQVPAIQQLGHFDIWDFNRISTLADSHNNTITEEVYRQIHHQKYWGAFYVHENATLQWAQALAEASTSFDPSTSLMEVVYETGRDFNAVQNSIITVIQTMIRGFYTFLPNTNLVSNMLETVNSTQAATVLSQSPQLIATMPTFFITDLIPVNNLVFQAPLQIGLIYIVIFTFFQFIFSIKIHMYIASKIKGFQYVVYRMISAQVAYLILSLAYVVLNTAFGLKYSTAFGHAGFLVIWMFAFLTMASLGSIIELIVLFLVAVKPVLMGFLLLFVAVTNISPVVSPIVLCPTFYRYGYAMPVRNSYELMHVAYFDSWKGHMGRNIGILLVWIVLSNAAMPFVMKWLAKKKAKMDAQAASKADAK</sequence>
<proteinExistence type="predicted"/>
<keyword evidence="2" id="KW-0472">Membrane</keyword>
<evidence type="ECO:0000256" key="1">
    <source>
        <dbReference type="SAM" id="MobiDB-lite"/>
    </source>
</evidence>
<dbReference type="OMA" id="WTMVNLR"/>
<evidence type="ECO:0000313" key="4">
    <source>
        <dbReference type="EMBL" id="EGW29884.1"/>
    </source>
</evidence>
<reference evidence="4 5" key="1">
    <citation type="journal article" date="2011" name="Proc. Natl. Acad. Sci. U.S.A.">
        <title>Comparative genomics of xylose-fermenting fungi for enhanced biofuel production.</title>
        <authorList>
            <person name="Wohlbach D.J."/>
            <person name="Kuo A."/>
            <person name="Sato T.K."/>
            <person name="Potts K.M."/>
            <person name="Salamov A.A."/>
            <person name="LaButti K.M."/>
            <person name="Sun H."/>
            <person name="Clum A."/>
            <person name="Pangilinan J.L."/>
            <person name="Lindquist E.A."/>
            <person name="Lucas S."/>
            <person name="Lapidus A."/>
            <person name="Jin M."/>
            <person name="Gunawan C."/>
            <person name="Balan V."/>
            <person name="Dale B.E."/>
            <person name="Jeffries T.W."/>
            <person name="Zinkel R."/>
            <person name="Barry K.W."/>
            <person name="Grigoriev I.V."/>
            <person name="Gasch A.P."/>
        </authorList>
    </citation>
    <scope>NUCLEOTIDE SEQUENCE [LARGE SCALE GENOMIC DNA]</scope>
    <source>
        <strain evidence="5">NRRL Y-27907 / 11-Y1</strain>
    </source>
</reference>